<protein>
    <submittedName>
        <fullName evidence="2">Uncharacterized protein</fullName>
    </submittedName>
</protein>
<evidence type="ECO:0000313" key="2">
    <source>
        <dbReference type="EMBL" id="TWF89862.1"/>
    </source>
</evidence>
<accession>A0A561TRY3</accession>
<name>A0A561TRY3_9ACTN</name>
<feature type="region of interest" description="Disordered" evidence="1">
    <location>
        <begin position="1"/>
        <end position="20"/>
    </location>
</feature>
<keyword evidence="3" id="KW-1185">Reference proteome</keyword>
<organism evidence="2 3">
    <name type="scientific">Streptomyces capillispiralis</name>
    <dbReference type="NCBI Taxonomy" id="68182"/>
    <lineage>
        <taxon>Bacteria</taxon>
        <taxon>Bacillati</taxon>
        <taxon>Actinomycetota</taxon>
        <taxon>Actinomycetes</taxon>
        <taxon>Kitasatosporales</taxon>
        <taxon>Streptomycetaceae</taxon>
        <taxon>Streptomyces</taxon>
    </lineage>
</organism>
<feature type="region of interest" description="Disordered" evidence="1">
    <location>
        <begin position="39"/>
        <end position="64"/>
    </location>
</feature>
<comment type="caution">
    <text evidence="2">The sequence shown here is derived from an EMBL/GenBank/DDBJ whole genome shotgun (WGS) entry which is preliminary data.</text>
</comment>
<dbReference type="SUPFAM" id="SSF159501">
    <property type="entry name" value="EreA/ChaN-like"/>
    <property type="match status" value="1"/>
</dbReference>
<evidence type="ECO:0000256" key="1">
    <source>
        <dbReference type="SAM" id="MobiDB-lite"/>
    </source>
</evidence>
<dbReference type="EMBL" id="VIWV01000001">
    <property type="protein sequence ID" value="TWF89862.1"/>
    <property type="molecule type" value="Genomic_DNA"/>
</dbReference>
<proteinExistence type="predicted"/>
<evidence type="ECO:0000313" key="3">
    <source>
        <dbReference type="Proteomes" id="UP000316603"/>
    </source>
</evidence>
<sequence>MVPKVFRSMPVAPGSAEHTLNRVGHPNWYLDLRTAPSAARTWHPEPPLRPYGSRIVDTGRGTGP</sequence>
<gene>
    <name evidence="2" type="ORF">FHX78_116909</name>
</gene>
<dbReference type="Gene3D" id="3.40.1660.10">
    <property type="entry name" value="EreA-like (biosynthetic domain)"/>
    <property type="match status" value="1"/>
</dbReference>
<dbReference type="AlphaFoldDB" id="A0A561TRY3"/>
<dbReference type="Proteomes" id="UP000316603">
    <property type="component" value="Unassembled WGS sequence"/>
</dbReference>
<reference evidence="2 3" key="1">
    <citation type="submission" date="2019-06" db="EMBL/GenBank/DDBJ databases">
        <title>Sequencing the genomes of 1000 actinobacteria strains.</title>
        <authorList>
            <person name="Klenk H.-P."/>
        </authorList>
    </citation>
    <scope>NUCLEOTIDE SEQUENCE [LARGE SCALE GENOMIC DNA]</scope>
    <source>
        <strain evidence="2 3">DSM 41695</strain>
    </source>
</reference>